<dbReference type="PROSITE" id="PS51186">
    <property type="entry name" value="GNAT"/>
    <property type="match status" value="1"/>
</dbReference>
<dbReference type="EMBL" id="CP147251">
    <property type="protein sequence ID" value="WYJ78139.1"/>
    <property type="molecule type" value="Genomic_DNA"/>
</dbReference>
<dbReference type="PANTHER" id="PTHR43072">
    <property type="entry name" value="N-ACETYLTRANSFERASE"/>
    <property type="match status" value="1"/>
</dbReference>
<protein>
    <submittedName>
        <fullName evidence="2">Phosphinothricin acetyltransferase</fullName>
    </submittedName>
</protein>
<name>A0ABZ2SW17_9ENTE</name>
<dbReference type="Gene3D" id="3.40.630.30">
    <property type="match status" value="1"/>
</dbReference>
<dbReference type="PANTHER" id="PTHR43072:SF8">
    <property type="entry name" value="ACYLTRANSFERASE FABY-RELATED"/>
    <property type="match status" value="1"/>
</dbReference>
<proteinExistence type="predicted"/>
<feature type="domain" description="N-acetyltransferase" evidence="1">
    <location>
        <begin position="4"/>
        <end position="166"/>
    </location>
</feature>
<reference evidence="2 3" key="1">
    <citation type="submission" date="2024-03" db="EMBL/GenBank/DDBJ databases">
        <title>The Genome Sequence of Enterococcus sp. DIV2402.</title>
        <authorList>
            <consortium name="The Broad Institute Genomics Platform"/>
            <consortium name="The Broad Institute Microbial Omics Core"/>
            <consortium name="The Broad Institute Genomic Center for Infectious Diseases"/>
            <person name="Earl A."/>
            <person name="Manson A."/>
            <person name="Gilmore M."/>
            <person name="Schwartman J."/>
            <person name="Shea T."/>
            <person name="Abouelleil A."/>
            <person name="Cao P."/>
            <person name="Chapman S."/>
            <person name="Cusick C."/>
            <person name="Young S."/>
            <person name="Neafsey D."/>
            <person name="Nusbaum C."/>
            <person name="Birren B."/>
        </authorList>
    </citation>
    <scope>NUCLEOTIDE SEQUENCE [LARGE SCALE GENOMIC DNA]</scope>
    <source>
        <strain evidence="2 3">DIV2402</strain>
    </source>
</reference>
<dbReference type="CDD" id="cd04301">
    <property type="entry name" value="NAT_SF"/>
    <property type="match status" value="1"/>
</dbReference>
<keyword evidence="3" id="KW-1185">Reference proteome</keyword>
<dbReference type="Pfam" id="PF13420">
    <property type="entry name" value="Acetyltransf_4"/>
    <property type="match status" value="1"/>
</dbReference>
<dbReference type="Proteomes" id="UP000664701">
    <property type="component" value="Chromosome"/>
</dbReference>
<evidence type="ECO:0000313" key="3">
    <source>
        <dbReference type="Proteomes" id="UP000664701"/>
    </source>
</evidence>
<dbReference type="InterPro" id="IPR000182">
    <property type="entry name" value="GNAT_dom"/>
</dbReference>
<sequence length="186" mass="21246">MTNISIRTATIEDASALLSIYALYVENTAITFEYTVPTIEDFSNRIQQTLERYPYLVAETEDGAILGYAYAGAYKMRAAYDWAVETTVYVQENCPVKGIGTQLYQALEAVLMRQNVVQLLACITAGNQRSEHFHQKFGYQHVGLYTQVGFKFNQWFDVVWMQKTLTEPTIPPQAFIPFAKLDEKTR</sequence>
<dbReference type="InterPro" id="IPR016181">
    <property type="entry name" value="Acyl_CoA_acyltransferase"/>
</dbReference>
<evidence type="ECO:0000259" key="1">
    <source>
        <dbReference type="PROSITE" id="PS51186"/>
    </source>
</evidence>
<dbReference type="SUPFAM" id="SSF55729">
    <property type="entry name" value="Acyl-CoA N-acyltransferases (Nat)"/>
    <property type="match status" value="1"/>
</dbReference>
<evidence type="ECO:0000313" key="2">
    <source>
        <dbReference type="EMBL" id="WYJ78139.1"/>
    </source>
</evidence>
<gene>
    <name evidence="2" type="ORF">DOK78_002795</name>
</gene>
<organism evidence="2 3">
    <name type="scientific">Candidatus Enterococcus lowellii</name>
    <dbReference type="NCBI Taxonomy" id="2230877"/>
    <lineage>
        <taxon>Bacteria</taxon>
        <taxon>Bacillati</taxon>
        <taxon>Bacillota</taxon>
        <taxon>Bacilli</taxon>
        <taxon>Lactobacillales</taxon>
        <taxon>Enterococcaceae</taxon>
        <taxon>Enterococcus</taxon>
    </lineage>
</organism>
<accession>A0ABZ2SW17</accession>